<dbReference type="Gene3D" id="1.10.8.1050">
    <property type="entry name" value="Antitoxin VbhA-like"/>
    <property type="match status" value="1"/>
</dbReference>
<dbReference type="RefSeq" id="WP_183228967.1">
    <property type="nucleotide sequence ID" value="NZ_JACHIM010000004.1"/>
</dbReference>
<sequence length="68" mass="7579">MQIKVADNLSSITPEKLKKRHETVDATIGTHAIEGITLHPKTLEILEGYARGKTSLEEFNTLMDKTTL</sequence>
<dbReference type="Proteomes" id="UP000561417">
    <property type="component" value="Unassembled WGS sequence"/>
</dbReference>
<reference evidence="1 2" key="1">
    <citation type="submission" date="2020-08" db="EMBL/GenBank/DDBJ databases">
        <title>Genomic Encyclopedia of Type Strains, Phase IV (KMG-IV): sequencing the most valuable type-strain genomes for metagenomic binning, comparative biology and taxonomic classification.</title>
        <authorList>
            <person name="Goeker M."/>
        </authorList>
    </citation>
    <scope>NUCLEOTIDE SEQUENCE [LARGE SCALE GENOMIC DNA]</scope>
    <source>
        <strain evidence="1 2">DSM 28538</strain>
    </source>
</reference>
<evidence type="ECO:0000313" key="2">
    <source>
        <dbReference type="Proteomes" id="UP000561417"/>
    </source>
</evidence>
<gene>
    <name evidence="1" type="ORF">HNQ69_001115</name>
</gene>
<comment type="caution">
    <text evidence="1">The sequence shown here is derived from an EMBL/GenBank/DDBJ whole genome shotgun (WGS) entry which is preliminary data.</text>
</comment>
<dbReference type="InterPro" id="IPR033788">
    <property type="entry name" value="VbhA-like"/>
</dbReference>
<evidence type="ECO:0008006" key="3">
    <source>
        <dbReference type="Google" id="ProtNLM"/>
    </source>
</evidence>
<dbReference type="CDD" id="cd11586">
    <property type="entry name" value="VbhA_like"/>
    <property type="match status" value="1"/>
</dbReference>
<evidence type="ECO:0000313" key="1">
    <source>
        <dbReference type="EMBL" id="MBB5073982.1"/>
    </source>
</evidence>
<dbReference type="AlphaFoldDB" id="A0A840NXD8"/>
<organism evidence="1 2">
    <name type="scientific">Bartonella callosciuri</name>
    <dbReference type="NCBI Taxonomy" id="686223"/>
    <lineage>
        <taxon>Bacteria</taxon>
        <taxon>Pseudomonadati</taxon>
        <taxon>Pseudomonadota</taxon>
        <taxon>Alphaproteobacteria</taxon>
        <taxon>Hyphomicrobiales</taxon>
        <taxon>Bartonellaceae</taxon>
        <taxon>Bartonella</taxon>
    </lineage>
</organism>
<name>A0A840NXD8_9HYPH</name>
<keyword evidence="2" id="KW-1185">Reference proteome</keyword>
<dbReference type="InterPro" id="IPR043038">
    <property type="entry name" value="VbhA_sf"/>
</dbReference>
<protein>
    <recommendedName>
        <fullName evidence="3">Antitoxin VbhA domain-containing protein</fullName>
    </recommendedName>
</protein>
<accession>A0A840NXD8</accession>
<proteinExistence type="predicted"/>
<dbReference type="EMBL" id="JACHIM010000004">
    <property type="protein sequence ID" value="MBB5073982.1"/>
    <property type="molecule type" value="Genomic_DNA"/>
</dbReference>